<organism evidence="2 3">
    <name type="scientific">Adiantum capillus-veneris</name>
    <name type="common">Maidenhair fern</name>
    <dbReference type="NCBI Taxonomy" id="13818"/>
    <lineage>
        <taxon>Eukaryota</taxon>
        <taxon>Viridiplantae</taxon>
        <taxon>Streptophyta</taxon>
        <taxon>Embryophyta</taxon>
        <taxon>Tracheophyta</taxon>
        <taxon>Polypodiopsida</taxon>
        <taxon>Polypodiidae</taxon>
        <taxon>Polypodiales</taxon>
        <taxon>Pteridineae</taxon>
        <taxon>Pteridaceae</taxon>
        <taxon>Vittarioideae</taxon>
        <taxon>Adiantum</taxon>
    </lineage>
</organism>
<feature type="compositionally biased region" description="Polar residues" evidence="1">
    <location>
        <begin position="1"/>
        <end position="15"/>
    </location>
</feature>
<evidence type="ECO:0000313" key="3">
    <source>
        <dbReference type="Proteomes" id="UP000886520"/>
    </source>
</evidence>
<reference evidence="2" key="1">
    <citation type="submission" date="2021-01" db="EMBL/GenBank/DDBJ databases">
        <title>Adiantum capillus-veneris genome.</title>
        <authorList>
            <person name="Fang Y."/>
            <person name="Liao Q."/>
        </authorList>
    </citation>
    <scope>NUCLEOTIDE SEQUENCE</scope>
    <source>
        <strain evidence="2">H3</strain>
        <tissue evidence="2">Leaf</tissue>
    </source>
</reference>
<accession>A0A9D4UW81</accession>
<evidence type="ECO:0000256" key="1">
    <source>
        <dbReference type="SAM" id="MobiDB-lite"/>
    </source>
</evidence>
<dbReference type="EMBL" id="JABFUD020000009">
    <property type="protein sequence ID" value="KAI5075163.1"/>
    <property type="molecule type" value="Genomic_DNA"/>
</dbReference>
<comment type="caution">
    <text evidence="2">The sequence shown here is derived from an EMBL/GenBank/DDBJ whole genome shotgun (WGS) entry which is preliminary data.</text>
</comment>
<dbReference type="OrthoDB" id="48651at2759"/>
<protein>
    <submittedName>
        <fullName evidence="2">Uncharacterized protein</fullName>
    </submittedName>
</protein>
<dbReference type="AlphaFoldDB" id="A0A9D4UW81"/>
<evidence type="ECO:0000313" key="2">
    <source>
        <dbReference type="EMBL" id="KAI5075163.1"/>
    </source>
</evidence>
<name>A0A9D4UW81_ADICA</name>
<keyword evidence="3" id="KW-1185">Reference proteome</keyword>
<dbReference type="Proteomes" id="UP000886520">
    <property type="component" value="Chromosome 9"/>
</dbReference>
<gene>
    <name evidence="2" type="ORF">GOP47_0009239</name>
</gene>
<proteinExistence type="predicted"/>
<sequence>MVQAAESLNRNSLHAPTNGVPLDSSDSDIWAASKKVVSSRGYNVTGQRDRDFWNAREKDGMDSETWACTKADRTIERPRLVLQPRLQR</sequence>
<feature type="region of interest" description="Disordered" evidence="1">
    <location>
        <begin position="1"/>
        <end position="26"/>
    </location>
</feature>